<gene>
    <name evidence="2" type="ORF">OTU49_000161</name>
</gene>
<keyword evidence="3" id="KW-1185">Reference proteome</keyword>
<organism evidence="2 3">
    <name type="scientific">Cherax quadricarinatus</name>
    <name type="common">Australian red claw crayfish</name>
    <dbReference type="NCBI Taxonomy" id="27406"/>
    <lineage>
        <taxon>Eukaryota</taxon>
        <taxon>Metazoa</taxon>
        <taxon>Ecdysozoa</taxon>
        <taxon>Arthropoda</taxon>
        <taxon>Crustacea</taxon>
        <taxon>Multicrustacea</taxon>
        <taxon>Malacostraca</taxon>
        <taxon>Eumalacostraca</taxon>
        <taxon>Eucarida</taxon>
        <taxon>Decapoda</taxon>
        <taxon>Pleocyemata</taxon>
        <taxon>Astacidea</taxon>
        <taxon>Parastacoidea</taxon>
        <taxon>Parastacidae</taxon>
        <taxon>Cherax</taxon>
    </lineage>
</organism>
<dbReference type="AlphaFoldDB" id="A0AAW0XR14"/>
<feature type="compositionally biased region" description="Polar residues" evidence="1">
    <location>
        <begin position="76"/>
        <end position="94"/>
    </location>
</feature>
<protein>
    <submittedName>
        <fullName evidence="2">Uncharacterized protein</fullName>
    </submittedName>
</protein>
<feature type="non-terminal residue" evidence="2">
    <location>
        <position position="94"/>
    </location>
</feature>
<name>A0AAW0XR14_CHEQU</name>
<comment type="caution">
    <text evidence="2">The sequence shown here is derived from an EMBL/GenBank/DDBJ whole genome shotgun (WGS) entry which is preliminary data.</text>
</comment>
<dbReference type="EMBL" id="JARKIK010000019">
    <property type="protein sequence ID" value="KAK8745385.1"/>
    <property type="molecule type" value="Genomic_DNA"/>
</dbReference>
<feature type="compositionally biased region" description="Acidic residues" evidence="1">
    <location>
        <begin position="19"/>
        <end position="72"/>
    </location>
</feature>
<proteinExistence type="predicted"/>
<evidence type="ECO:0000313" key="2">
    <source>
        <dbReference type="EMBL" id="KAK8745385.1"/>
    </source>
</evidence>
<dbReference type="Proteomes" id="UP001445076">
    <property type="component" value="Unassembled WGS sequence"/>
</dbReference>
<feature type="region of interest" description="Disordered" evidence="1">
    <location>
        <begin position="19"/>
        <end position="94"/>
    </location>
</feature>
<evidence type="ECO:0000313" key="3">
    <source>
        <dbReference type="Proteomes" id="UP001445076"/>
    </source>
</evidence>
<reference evidence="2 3" key="1">
    <citation type="journal article" date="2024" name="BMC Genomics">
        <title>Genome assembly of redclaw crayfish (Cherax quadricarinatus) provides insights into its immune adaptation and hypoxia tolerance.</title>
        <authorList>
            <person name="Liu Z."/>
            <person name="Zheng J."/>
            <person name="Li H."/>
            <person name="Fang K."/>
            <person name="Wang S."/>
            <person name="He J."/>
            <person name="Zhou D."/>
            <person name="Weng S."/>
            <person name="Chi M."/>
            <person name="Gu Z."/>
            <person name="He J."/>
            <person name="Li F."/>
            <person name="Wang M."/>
        </authorList>
    </citation>
    <scope>NUCLEOTIDE SEQUENCE [LARGE SCALE GENOMIC DNA]</scope>
    <source>
        <strain evidence="2">ZL_2023a</strain>
    </source>
</reference>
<evidence type="ECO:0000256" key="1">
    <source>
        <dbReference type="SAM" id="MobiDB-lite"/>
    </source>
</evidence>
<sequence length="94" mass="10358">MTLRDAEIRMLRKSDQCMDEEEVVGVPLTEEDGTPLTEEDGTPLTEEDGTPLTEEDGTPLTEEDGVPLPEEDLSGKTLNTTMNYNEDTQPTGKD</sequence>
<accession>A0AAW0XR14</accession>